<keyword evidence="2" id="KW-0328">Glycosyltransferase</keyword>
<dbReference type="OrthoDB" id="72851at2759"/>
<keyword evidence="6 7" id="KW-0472">Membrane</keyword>
<feature type="transmembrane region" description="Helical" evidence="7">
    <location>
        <begin position="596"/>
        <end position="620"/>
    </location>
</feature>
<feature type="domain" description="Glycosyltransferase 2-like" evidence="8">
    <location>
        <begin position="213"/>
        <end position="398"/>
    </location>
</feature>
<dbReference type="PANTHER" id="PTHR43867:SF2">
    <property type="entry name" value="CELLULOSE SYNTHASE CATALYTIC SUBUNIT A [UDP-FORMING]"/>
    <property type="match status" value="1"/>
</dbReference>
<evidence type="ECO:0000259" key="8">
    <source>
        <dbReference type="Pfam" id="PF13632"/>
    </source>
</evidence>
<feature type="transmembrane region" description="Helical" evidence="7">
    <location>
        <begin position="71"/>
        <end position="96"/>
    </location>
</feature>
<keyword evidence="3 9" id="KW-0808">Transferase</keyword>
<name>A0A6A6CCY9_ZASCE</name>
<protein>
    <submittedName>
        <fullName evidence="9">Glycosyltransferase family 2 protein</fullName>
    </submittedName>
</protein>
<dbReference type="SUPFAM" id="SSF53448">
    <property type="entry name" value="Nucleotide-diphospho-sugar transferases"/>
    <property type="match status" value="1"/>
</dbReference>
<dbReference type="GO" id="GO:0016020">
    <property type="term" value="C:membrane"/>
    <property type="evidence" value="ECO:0007669"/>
    <property type="project" value="UniProtKB-SubCell"/>
</dbReference>
<evidence type="ECO:0000256" key="4">
    <source>
        <dbReference type="ARBA" id="ARBA00022692"/>
    </source>
</evidence>
<evidence type="ECO:0000313" key="10">
    <source>
        <dbReference type="Proteomes" id="UP000799537"/>
    </source>
</evidence>
<sequence>MVGPNITATRPVLSTLKKRTAQEERQRNGALKRAINFAKVPLLANTVYFTWRWISVAKSVPYASHAELAAFISFLLVEWVFGVSGMLFALLLGGLGKTWTPQERKRAQGSDVPCVDVFLPCYGEGLDIITDTINAAIRQDYPADRFRIVILDDGNSPAVKDLVGRISAQHPSIQLHYGARGKEVKIHSKAANICFGMDLVATLPGGAAPYFGVVDIDMLLGPEWLRATVPFLEEDPLVALAGTPQKFYNLPQGFTLAPRFHLETDVVQRVFDSSGKAVCQGTGYLGRRSTFEELGGFPTMVKQEDSFIVSIILQAHGYRVRLLEEEHQHGMNALTYTDMAKLQTKWMTGIIHAYSLFTHPILSEKTLGQRIGGLIPVLHLTIFRLLLMISLPTILLLARSPVVPTYSSIDLPISLILASIAYSSNYIMSWMLSAAAEGTIALDDGIRLWNLPYQLKGILWLVKHSIFGETKMAKFKTTGADCAATKAQASTTFFGRLFRTVVYDGAWMHLVYFGLLSTVLFWTLSQASSPKWLLASVAFPPFTKILLDCFYNSIVPVVYCLSPDPNKKTREDFLDRDEKTGVAKPMLSCITPPKPAFWGTLGITGLTWLYYGAAIVWSVAS</sequence>
<proteinExistence type="predicted"/>
<feature type="transmembrane region" description="Helical" evidence="7">
    <location>
        <begin position="34"/>
        <end position="51"/>
    </location>
</feature>
<dbReference type="InterPro" id="IPR001173">
    <property type="entry name" value="Glyco_trans_2-like"/>
</dbReference>
<evidence type="ECO:0000256" key="3">
    <source>
        <dbReference type="ARBA" id="ARBA00022679"/>
    </source>
</evidence>
<comment type="subcellular location">
    <subcellularLocation>
        <location evidence="1">Membrane</location>
        <topology evidence="1">Multi-pass membrane protein</topology>
    </subcellularLocation>
</comment>
<dbReference type="Pfam" id="PF13632">
    <property type="entry name" value="Glyco_trans_2_3"/>
    <property type="match status" value="1"/>
</dbReference>
<dbReference type="InterPro" id="IPR050321">
    <property type="entry name" value="Glycosyltr_2/OpgH_subfam"/>
</dbReference>
<evidence type="ECO:0000313" key="9">
    <source>
        <dbReference type="EMBL" id="KAF2163559.1"/>
    </source>
</evidence>
<keyword evidence="5 7" id="KW-1133">Transmembrane helix</keyword>
<dbReference type="AlphaFoldDB" id="A0A6A6CCY9"/>
<dbReference type="RefSeq" id="XP_033664448.1">
    <property type="nucleotide sequence ID" value="XM_033813629.1"/>
</dbReference>
<gene>
    <name evidence="9" type="ORF">M409DRAFT_57444</name>
</gene>
<dbReference type="EMBL" id="ML993608">
    <property type="protein sequence ID" value="KAF2163559.1"/>
    <property type="molecule type" value="Genomic_DNA"/>
</dbReference>
<dbReference type="GO" id="GO:0016757">
    <property type="term" value="F:glycosyltransferase activity"/>
    <property type="evidence" value="ECO:0007669"/>
    <property type="project" value="UniProtKB-KW"/>
</dbReference>
<evidence type="ECO:0000256" key="5">
    <source>
        <dbReference type="ARBA" id="ARBA00022989"/>
    </source>
</evidence>
<keyword evidence="10" id="KW-1185">Reference proteome</keyword>
<evidence type="ECO:0000256" key="6">
    <source>
        <dbReference type="ARBA" id="ARBA00023136"/>
    </source>
</evidence>
<dbReference type="PANTHER" id="PTHR43867">
    <property type="entry name" value="CELLULOSE SYNTHASE CATALYTIC SUBUNIT A [UDP-FORMING]"/>
    <property type="match status" value="1"/>
</dbReference>
<evidence type="ECO:0000256" key="1">
    <source>
        <dbReference type="ARBA" id="ARBA00004141"/>
    </source>
</evidence>
<evidence type="ECO:0000256" key="2">
    <source>
        <dbReference type="ARBA" id="ARBA00022676"/>
    </source>
</evidence>
<dbReference type="InterPro" id="IPR029044">
    <property type="entry name" value="Nucleotide-diphossugar_trans"/>
</dbReference>
<organism evidence="9 10">
    <name type="scientific">Zasmidium cellare ATCC 36951</name>
    <dbReference type="NCBI Taxonomy" id="1080233"/>
    <lineage>
        <taxon>Eukaryota</taxon>
        <taxon>Fungi</taxon>
        <taxon>Dikarya</taxon>
        <taxon>Ascomycota</taxon>
        <taxon>Pezizomycotina</taxon>
        <taxon>Dothideomycetes</taxon>
        <taxon>Dothideomycetidae</taxon>
        <taxon>Mycosphaerellales</taxon>
        <taxon>Mycosphaerellaceae</taxon>
        <taxon>Zasmidium</taxon>
    </lineage>
</organism>
<dbReference type="Gene3D" id="3.90.550.10">
    <property type="entry name" value="Spore Coat Polysaccharide Biosynthesis Protein SpsA, Chain A"/>
    <property type="match status" value="1"/>
</dbReference>
<keyword evidence="4 7" id="KW-0812">Transmembrane</keyword>
<feature type="transmembrane region" description="Helical" evidence="7">
    <location>
        <begin position="403"/>
        <end position="422"/>
    </location>
</feature>
<evidence type="ECO:0000256" key="7">
    <source>
        <dbReference type="SAM" id="Phobius"/>
    </source>
</evidence>
<reference evidence="9" key="1">
    <citation type="journal article" date="2020" name="Stud. Mycol.">
        <title>101 Dothideomycetes genomes: a test case for predicting lifestyles and emergence of pathogens.</title>
        <authorList>
            <person name="Haridas S."/>
            <person name="Albert R."/>
            <person name="Binder M."/>
            <person name="Bloem J."/>
            <person name="Labutti K."/>
            <person name="Salamov A."/>
            <person name="Andreopoulos B."/>
            <person name="Baker S."/>
            <person name="Barry K."/>
            <person name="Bills G."/>
            <person name="Bluhm B."/>
            <person name="Cannon C."/>
            <person name="Castanera R."/>
            <person name="Culley D."/>
            <person name="Daum C."/>
            <person name="Ezra D."/>
            <person name="Gonzalez J."/>
            <person name="Henrissat B."/>
            <person name="Kuo A."/>
            <person name="Liang C."/>
            <person name="Lipzen A."/>
            <person name="Lutzoni F."/>
            <person name="Magnuson J."/>
            <person name="Mondo S."/>
            <person name="Nolan M."/>
            <person name="Ohm R."/>
            <person name="Pangilinan J."/>
            <person name="Park H.-J."/>
            <person name="Ramirez L."/>
            <person name="Alfaro M."/>
            <person name="Sun H."/>
            <person name="Tritt A."/>
            <person name="Yoshinaga Y."/>
            <person name="Zwiers L.-H."/>
            <person name="Turgeon B."/>
            <person name="Goodwin S."/>
            <person name="Spatafora J."/>
            <person name="Crous P."/>
            <person name="Grigoriev I."/>
        </authorList>
    </citation>
    <scope>NUCLEOTIDE SEQUENCE</scope>
    <source>
        <strain evidence="9">ATCC 36951</strain>
    </source>
</reference>
<feature type="transmembrane region" description="Helical" evidence="7">
    <location>
        <begin position="374"/>
        <end position="397"/>
    </location>
</feature>
<dbReference type="GeneID" id="54566901"/>
<dbReference type="Proteomes" id="UP000799537">
    <property type="component" value="Unassembled WGS sequence"/>
</dbReference>
<feature type="transmembrane region" description="Helical" evidence="7">
    <location>
        <begin position="506"/>
        <end position="524"/>
    </location>
</feature>
<accession>A0A6A6CCY9</accession>